<evidence type="ECO:0000313" key="3">
    <source>
        <dbReference type="EMBL" id="VAX08163.1"/>
    </source>
</evidence>
<gene>
    <name evidence="3" type="ORF">MNBD_GAMMA25-445</name>
</gene>
<proteinExistence type="predicted"/>
<feature type="compositionally biased region" description="Low complexity" evidence="1">
    <location>
        <begin position="60"/>
        <end position="73"/>
    </location>
</feature>
<dbReference type="EMBL" id="UOFY01000027">
    <property type="protein sequence ID" value="VAX08163.1"/>
    <property type="molecule type" value="Genomic_DNA"/>
</dbReference>
<protein>
    <recommendedName>
        <fullName evidence="2">DUF4124 domain-containing protein</fullName>
    </recommendedName>
</protein>
<dbReference type="AlphaFoldDB" id="A0A3B1B8B8"/>
<accession>A0A3B1B8B8</accession>
<feature type="domain" description="DUF4124" evidence="2">
    <location>
        <begin position="11"/>
        <end position="65"/>
    </location>
</feature>
<sequence length="178" mass="19154">MRLLLFILFISLSFSSSAGKVYKKVNPDGSVEYSDVPQDATSEPIKLKPIQSITLPPLPKTTTSPSPAPTAKPFKYENISITSPKDDEGIRSNNGDFTARGSLTPGLQSDQEHHIQWLLDGKPVPGASSLTLSLKNLDRGTHQLQLRVVNFGGKAEIETSTISFHILRVAGGGVAAPF</sequence>
<feature type="region of interest" description="Disordered" evidence="1">
    <location>
        <begin position="33"/>
        <end position="74"/>
    </location>
</feature>
<evidence type="ECO:0000256" key="1">
    <source>
        <dbReference type="SAM" id="MobiDB-lite"/>
    </source>
</evidence>
<dbReference type="Pfam" id="PF13511">
    <property type="entry name" value="DUF4124"/>
    <property type="match status" value="1"/>
</dbReference>
<dbReference type="InterPro" id="IPR025392">
    <property type="entry name" value="DUF4124"/>
</dbReference>
<evidence type="ECO:0000259" key="2">
    <source>
        <dbReference type="Pfam" id="PF13511"/>
    </source>
</evidence>
<organism evidence="3">
    <name type="scientific">hydrothermal vent metagenome</name>
    <dbReference type="NCBI Taxonomy" id="652676"/>
    <lineage>
        <taxon>unclassified sequences</taxon>
        <taxon>metagenomes</taxon>
        <taxon>ecological metagenomes</taxon>
    </lineage>
</organism>
<name>A0A3B1B8B8_9ZZZZ</name>
<reference evidence="3" key="1">
    <citation type="submission" date="2018-06" db="EMBL/GenBank/DDBJ databases">
        <authorList>
            <person name="Zhirakovskaya E."/>
        </authorList>
    </citation>
    <scope>NUCLEOTIDE SEQUENCE</scope>
</reference>